<reference evidence="1 2" key="1">
    <citation type="submission" date="2024-04" db="EMBL/GenBank/DDBJ databases">
        <title>Flavobacterium sp. DGU38 16S ribosomal RNA gene Genome sequencing and assembly.</title>
        <authorList>
            <person name="Park S."/>
        </authorList>
    </citation>
    <scope>NUCLEOTIDE SEQUENCE [LARGE SCALE GENOMIC DNA]</scope>
    <source>
        <strain evidence="1 2">DGU38</strain>
    </source>
</reference>
<gene>
    <name evidence="1" type="ORF">AAEO57_19015</name>
</gene>
<evidence type="ECO:0000313" key="1">
    <source>
        <dbReference type="EMBL" id="MEL1255893.1"/>
    </source>
</evidence>
<evidence type="ECO:0008006" key="3">
    <source>
        <dbReference type="Google" id="ProtNLM"/>
    </source>
</evidence>
<keyword evidence="2" id="KW-1185">Reference proteome</keyword>
<dbReference type="Proteomes" id="UP001485226">
    <property type="component" value="Unassembled WGS sequence"/>
</dbReference>
<protein>
    <recommendedName>
        <fullName evidence="3">SprB repeat-containing protein</fullName>
    </recommendedName>
</protein>
<sequence>MKKIYLLLFFCVGLIGFGQTYTMDVTFKKPTIACNEVWWYLNEHIFEDYIILGSKTYNDIPNLTTFKLSSTFFCEGYQIPPKCESVSIYKDERTAIELIKGSVLSIIGCYVNIQTSNFRPNVTIENSKATSEICGGEEIILQASPGIAPHKFPDEAYHWQYSLDGISNWIDLPESKNNTPRTGFKIEDLNNNEIKYFSTIYFRLGYNQHRPFTSPIAIQYYACGPTVSDISFKGPDCNGDIVKSLSFTFKEELNSEIGEQLASLSVVDIEDDSKIFMQIPGPISYANDTKKYTYTSFQQLENGHTYRIKYQAQIPNPNDASNPIMRGVLYSPKEFNFKYTEPAPLKFEIKKADNPICTNDPVEVSIDVRGGTGDYKFYVDGVEKTSPKPVKEADGYYHIKGLVPTAVNSIKVMDENNCIEKTL</sequence>
<comment type="caution">
    <text evidence="1">The sequence shown here is derived from an EMBL/GenBank/DDBJ whole genome shotgun (WGS) entry which is preliminary data.</text>
</comment>
<name>A0ABU9IVJ0_9FLAO</name>
<proteinExistence type="predicted"/>
<dbReference type="EMBL" id="JBBYHS010000024">
    <property type="protein sequence ID" value="MEL1255893.1"/>
    <property type="molecule type" value="Genomic_DNA"/>
</dbReference>
<dbReference type="RefSeq" id="WP_341694618.1">
    <property type="nucleotide sequence ID" value="NZ_JBBYHS010000024.1"/>
</dbReference>
<evidence type="ECO:0000313" key="2">
    <source>
        <dbReference type="Proteomes" id="UP001485226"/>
    </source>
</evidence>
<organism evidence="1 2">
    <name type="scientific">Flavobacterium calami</name>
    <dbReference type="NCBI Taxonomy" id="3139144"/>
    <lineage>
        <taxon>Bacteria</taxon>
        <taxon>Pseudomonadati</taxon>
        <taxon>Bacteroidota</taxon>
        <taxon>Flavobacteriia</taxon>
        <taxon>Flavobacteriales</taxon>
        <taxon>Flavobacteriaceae</taxon>
        <taxon>Flavobacterium</taxon>
    </lineage>
</organism>
<accession>A0ABU9IVJ0</accession>